<protein>
    <submittedName>
        <fullName evidence="7">Glycosyltransferase family 2 protein</fullName>
    </submittedName>
</protein>
<gene>
    <name evidence="7" type="ORF">N7E81_15675</name>
</gene>
<comment type="subcellular location">
    <subcellularLocation>
        <location evidence="1">Endomembrane system</location>
    </subcellularLocation>
</comment>
<evidence type="ECO:0000256" key="1">
    <source>
        <dbReference type="ARBA" id="ARBA00004308"/>
    </source>
</evidence>
<organism evidence="7 8">
    <name type="scientific">Reichenbachiella carrageenanivorans</name>
    <dbReference type="NCBI Taxonomy" id="2979869"/>
    <lineage>
        <taxon>Bacteria</taxon>
        <taxon>Pseudomonadati</taxon>
        <taxon>Bacteroidota</taxon>
        <taxon>Cytophagia</taxon>
        <taxon>Cytophagales</taxon>
        <taxon>Reichenbachiellaceae</taxon>
        <taxon>Reichenbachiella</taxon>
    </lineage>
</organism>
<keyword evidence="3 6" id="KW-0812">Transmembrane</keyword>
<dbReference type="PANTHER" id="PTHR32044:SF80">
    <property type="entry name" value="XYLOGLUCAN GLYCOSYLTRANSFERASE 2-RELATED"/>
    <property type="match status" value="1"/>
</dbReference>
<dbReference type="RefSeq" id="WP_263050542.1">
    <property type="nucleotide sequence ID" value="NZ_CP106735.1"/>
</dbReference>
<dbReference type="SUPFAM" id="SSF53448">
    <property type="entry name" value="Nucleotide-diphospho-sugar transferases"/>
    <property type="match status" value="1"/>
</dbReference>
<proteinExistence type="predicted"/>
<evidence type="ECO:0000256" key="6">
    <source>
        <dbReference type="SAM" id="Phobius"/>
    </source>
</evidence>
<keyword evidence="5 6" id="KW-0472">Membrane</keyword>
<name>A0ABY6D148_9BACT</name>
<accession>A0ABY6D148</accession>
<dbReference type="EMBL" id="CP106735">
    <property type="protein sequence ID" value="UXX78798.1"/>
    <property type="molecule type" value="Genomic_DNA"/>
</dbReference>
<dbReference type="Pfam" id="PF13641">
    <property type="entry name" value="Glyco_tranf_2_3"/>
    <property type="match status" value="1"/>
</dbReference>
<evidence type="ECO:0000313" key="7">
    <source>
        <dbReference type="EMBL" id="UXX78798.1"/>
    </source>
</evidence>
<feature type="transmembrane region" description="Helical" evidence="6">
    <location>
        <begin position="430"/>
        <end position="454"/>
    </location>
</feature>
<evidence type="ECO:0000313" key="8">
    <source>
        <dbReference type="Proteomes" id="UP001062165"/>
    </source>
</evidence>
<reference evidence="7" key="1">
    <citation type="submission" date="2022-10" db="EMBL/GenBank/DDBJ databases">
        <title>Comparative genomics and taxonomic characterization of three novel marine species of genus Reichenbachiella exhibiting antioxidant and polysaccharide degradation activities.</title>
        <authorList>
            <person name="Muhammad N."/>
            <person name="Lee Y.-J."/>
            <person name="Ko J."/>
            <person name="Kim S.-G."/>
        </authorList>
    </citation>
    <scope>NUCLEOTIDE SEQUENCE</scope>
    <source>
        <strain evidence="7">Wsw4-B4</strain>
    </source>
</reference>
<evidence type="ECO:0000256" key="4">
    <source>
        <dbReference type="ARBA" id="ARBA00022989"/>
    </source>
</evidence>
<feature type="transmembrane region" description="Helical" evidence="6">
    <location>
        <begin position="460"/>
        <end position="478"/>
    </location>
</feature>
<dbReference type="PANTHER" id="PTHR32044">
    <property type="entry name" value="GLUCOMANNAN 4-BETA-MANNOSYLTRANSFERASE 9"/>
    <property type="match status" value="1"/>
</dbReference>
<feature type="transmembrane region" description="Helical" evidence="6">
    <location>
        <begin position="378"/>
        <end position="401"/>
    </location>
</feature>
<dbReference type="InterPro" id="IPR029044">
    <property type="entry name" value="Nucleotide-diphossugar_trans"/>
</dbReference>
<evidence type="ECO:0000256" key="5">
    <source>
        <dbReference type="ARBA" id="ARBA00023136"/>
    </source>
</evidence>
<keyword evidence="2" id="KW-0808">Transferase</keyword>
<feature type="transmembrane region" description="Helical" evidence="6">
    <location>
        <begin position="337"/>
        <end position="358"/>
    </location>
</feature>
<evidence type="ECO:0000256" key="2">
    <source>
        <dbReference type="ARBA" id="ARBA00022679"/>
    </source>
</evidence>
<dbReference type="CDD" id="cd06437">
    <property type="entry name" value="CESA_CaSu_A2"/>
    <property type="match status" value="1"/>
</dbReference>
<keyword evidence="8" id="KW-1185">Reference proteome</keyword>
<dbReference type="Gene3D" id="3.90.550.10">
    <property type="entry name" value="Spore Coat Polysaccharide Biosynthesis Protein SpsA, Chain A"/>
    <property type="match status" value="1"/>
</dbReference>
<feature type="transmembrane region" description="Helical" evidence="6">
    <location>
        <begin position="306"/>
        <end position="328"/>
    </location>
</feature>
<evidence type="ECO:0000256" key="3">
    <source>
        <dbReference type="ARBA" id="ARBA00022692"/>
    </source>
</evidence>
<dbReference type="Proteomes" id="UP001062165">
    <property type="component" value="Chromosome"/>
</dbReference>
<keyword evidence="4 6" id="KW-1133">Transmembrane helix</keyword>
<sequence>MEWIIVVLYCVALLAIFLFSLGQLHLTWIYTRPTSAKSKDFDEAYEPLVTVQLPIYNERYVAERLIDAVVKLDYPKDKLEIQILDDSNDETVALIAQKVAEYQAQGFDIQQIQREDRKGFKAGALAFGLKICKGEYTAIFDSDFLPNPDFIKRTIGYFANEKVGMVQTRWGHVNKDYSMLTEMQAFGLDAHFTVEQGGRNRSGSFMNFNGTAGIWRKACVLDAGGWSADTLTEDLDLSYRAQLRGWQFQFDESVESPAELPVEMSAIKSQQYRWNKGAAETAKKNLLNVFRAKVSLKTKIHAAMHLLNSSVFVLLLTASVLSIPMLYIKAANGNLQWLFNLGSLFLIGFFSIAAFYFVGLKRIAPTHTKRLFLRKFPLFLSFSMGFALHNAIAVMEGYLGFKSPFVRTPKFNITKKTEGWTSNQYIKPKLTWGTIFEGLLCAYFVWGIFSAWLLNDYGLILFHVMLAIGFGVIFYHSLKHIKNA</sequence>